<dbReference type="InterPro" id="IPR005232">
    <property type="entry name" value="LarE"/>
</dbReference>
<protein>
    <submittedName>
        <fullName evidence="2">ATP-utilizing enzyme of the PP-loop superfamily</fullName>
    </submittedName>
</protein>
<dbReference type="PANTHER" id="PTHR43169:SF2">
    <property type="entry name" value="NAD_GMP SYNTHASE DOMAIN-CONTAINING PROTEIN"/>
    <property type="match status" value="1"/>
</dbReference>
<dbReference type="PATRIC" id="fig|1434123.4.peg.331"/>
<dbReference type="GeneID" id="24808682"/>
<dbReference type="NCBIfam" id="TIGR00268">
    <property type="entry name" value="ATP-dependent sacrificial sulfur transferase LarE"/>
    <property type="match status" value="1"/>
</dbReference>
<keyword evidence="3" id="KW-1185">Reference proteome</keyword>
<dbReference type="KEGG" id="mvc:MSVAZ_0321"/>
<evidence type="ECO:0000313" key="2">
    <source>
        <dbReference type="EMBL" id="AKB42590.1"/>
    </source>
</evidence>
<dbReference type="InterPro" id="IPR014729">
    <property type="entry name" value="Rossmann-like_a/b/a_fold"/>
</dbReference>
<proteinExistence type="predicted"/>
<dbReference type="STRING" id="1434123.MSVAZ_0321"/>
<dbReference type="GO" id="GO:0006163">
    <property type="term" value="P:purine nucleotide metabolic process"/>
    <property type="evidence" value="ECO:0007669"/>
    <property type="project" value="UniProtKB-ARBA"/>
</dbReference>
<dbReference type="GO" id="GO:0016783">
    <property type="term" value="F:sulfurtransferase activity"/>
    <property type="evidence" value="ECO:0007669"/>
    <property type="project" value="InterPro"/>
</dbReference>
<dbReference type="EMBL" id="CP009520">
    <property type="protein sequence ID" value="AKB42590.1"/>
    <property type="molecule type" value="Genomic_DNA"/>
</dbReference>
<dbReference type="InterPro" id="IPR052188">
    <property type="entry name" value="Ni-pincer_cofactor_biosynth"/>
</dbReference>
<dbReference type="CDD" id="cd01990">
    <property type="entry name" value="LarE-like"/>
    <property type="match status" value="1"/>
</dbReference>
<evidence type="ECO:0000313" key="3">
    <source>
        <dbReference type="Proteomes" id="UP000033096"/>
    </source>
</evidence>
<feature type="domain" description="NAD/GMP synthase" evidence="1">
    <location>
        <begin position="16"/>
        <end position="81"/>
    </location>
</feature>
<dbReference type="Gene3D" id="3.40.50.620">
    <property type="entry name" value="HUPs"/>
    <property type="match status" value="1"/>
</dbReference>
<dbReference type="InterPro" id="IPR022310">
    <property type="entry name" value="NAD/GMP_synthase"/>
</dbReference>
<reference evidence="2 3" key="1">
    <citation type="submission" date="2014-07" db="EMBL/GenBank/DDBJ databases">
        <title>Methanogenic archaea and the global carbon cycle.</title>
        <authorList>
            <person name="Henriksen J.R."/>
            <person name="Luke J."/>
            <person name="Reinhart S."/>
            <person name="Benedict M.N."/>
            <person name="Youngblut N.D."/>
            <person name="Metcalf M.E."/>
            <person name="Whitaker R.J."/>
            <person name="Metcalf W.W."/>
        </authorList>
    </citation>
    <scope>NUCLEOTIDE SEQUENCE [LARGE SCALE GENOMIC DNA]</scope>
    <source>
        <strain evidence="2 3">Z-761</strain>
    </source>
</reference>
<dbReference type="AlphaFoldDB" id="A0A0E3Q2M6"/>
<dbReference type="Pfam" id="PF02540">
    <property type="entry name" value="NAD_synthase"/>
    <property type="match status" value="1"/>
</dbReference>
<dbReference type="PANTHER" id="PTHR43169">
    <property type="entry name" value="EXSB FAMILY PROTEIN"/>
    <property type="match status" value="1"/>
</dbReference>
<dbReference type="PIRSF" id="PIRSF006661">
    <property type="entry name" value="PP-lp_UCP006661"/>
    <property type="match status" value="1"/>
</dbReference>
<accession>A0A0E3Q2M6</accession>
<sequence>MASEKIELIKEAIKARESAVIAFSGGVDSATLAALAFEVLGERALAVTINSPLFPRTQLEIAVKTACEIGIEHKILSFSQLSLPYFPTNTLNRCYFCKKALLEALLDFAEKSGYNAVLEGTNSSEIHGENRPGYRAVQEAGEMVFSPFVDFNVTKEEIREFASELSLSAASRPSAACLATRIPYGQPITEEALQKIEKAEEFLFSLGFTQFRVRMHENLARIEVIQSEFEHALRKREKISRHLKSLGFDYITLDLEGFRSGSMDEPYTLKKARLPYEENLTIR</sequence>
<dbReference type="Proteomes" id="UP000033096">
    <property type="component" value="Chromosome"/>
</dbReference>
<dbReference type="RefSeq" id="WP_048117270.1">
    <property type="nucleotide sequence ID" value="NZ_CP009520.1"/>
</dbReference>
<organism evidence="2 3">
    <name type="scientific">Methanosarcina vacuolata Z-761</name>
    <dbReference type="NCBI Taxonomy" id="1434123"/>
    <lineage>
        <taxon>Archaea</taxon>
        <taxon>Methanobacteriati</taxon>
        <taxon>Methanobacteriota</taxon>
        <taxon>Stenosarchaea group</taxon>
        <taxon>Methanomicrobia</taxon>
        <taxon>Methanosarcinales</taxon>
        <taxon>Methanosarcinaceae</taxon>
        <taxon>Methanosarcina</taxon>
    </lineage>
</organism>
<dbReference type="SUPFAM" id="SSF52402">
    <property type="entry name" value="Adenine nucleotide alpha hydrolases-like"/>
    <property type="match status" value="1"/>
</dbReference>
<dbReference type="HOGENOM" id="CLU_061181_2_0_2"/>
<evidence type="ECO:0000259" key="1">
    <source>
        <dbReference type="Pfam" id="PF02540"/>
    </source>
</evidence>
<name>A0A0E3Q2M6_9EURY</name>
<gene>
    <name evidence="2" type="ORF">MSVAZ_0321</name>
</gene>